<name>A0A1I7WSC5_HETBA</name>
<dbReference type="WBParaSite" id="Hba_08090">
    <property type="protein sequence ID" value="Hba_08090"/>
    <property type="gene ID" value="Hba_08090"/>
</dbReference>
<reference evidence="2" key="1">
    <citation type="submission" date="2016-11" db="UniProtKB">
        <authorList>
            <consortium name="WormBaseParasite"/>
        </authorList>
    </citation>
    <scope>IDENTIFICATION</scope>
</reference>
<dbReference type="AlphaFoldDB" id="A0A1I7WSC5"/>
<dbReference type="Proteomes" id="UP000095283">
    <property type="component" value="Unplaced"/>
</dbReference>
<evidence type="ECO:0000313" key="2">
    <source>
        <dbReference type="WBParaSite" id="Hba_08090"/>
    </source>
</evidence>
<keyword evidence="1" id="KW-1185">Reference proteome</keyword>
<organism evidence="1 2">
    <name type="scientific">Heterorhabditis bacteriophora</name>
    <name type="common">Entomopathogenic nematode worm</name>
    <dbReference type="NCBI Taxonomy" id="37862"/>
    <lineage>
        <taxon>Eukaryota</taxon>
        <taxon>Metazoa</taxon>
        <taxon>Ecdysozoa</taxon>
        <taxon>Nematoda</taxon>
        <taxon>Chromadorea</taxon>
        <taxon>Rhabditida</taxon>
        <taxon>Rhabditina</taxon>
        <taxon>Rhabditomorpha</taxon>
        <taxon>Strongyloidea</taxon>
        <taxon>Heterorhabditidae</taxon>
        <taxon>Heterorhabditis</taxon>
    </lineage>
</organism>
<sequence>MLEKVVDYSGLSFSEPQELYLLVSIHPSKETNKLRINAGRFSEEWLEMCCEPTGSLALRMTLWQDLLKGLSSVFHGQISNYFLRVDVDERWTNGPSKWFYLRPRHHNNGDEDKVIYSIIKSNVYYPNENVKKDSLGEMKLFLSFSADHVLPINSYKYVYCVSV</sequence>
<proteinExistence type="predicted"/>
<accession>A0A1I7WSC5</accession>
<evidence type="ECO:0000313" key="1">
    <source>
        <dbReference type="Proteomes" id="UP000095283"/>
    </source>
</evidence>
<protein>
    <submittedName>
        <fullName evidence="2">Pecanex-like protein</fullName>
    </submittedName>
</protein>